<dbReference type="OrthoDB" id="8812397at2"/>
<name>A0A345DEH6_9BURK</name>
<proteinExistence type="predicted"/>
<dbReference type="EMBL" id="CP031124">
    <property type="protein sequence ID" value="AXF86764.1"/>
    <property type="molecule type" value="Genomic_DNA"/>
</dbReference>
<keyword evidence="2" id="KW-1185">Reference proteome</keyword>
<protein>
    <recommendedName>
        <fullName evidence="3">HK97 gp10 family phage protein</fullName>
    </recommendedName>
</protein>
<dbReference type="KEGG" id="hyf:DTO96_102520"/>
<dbReference type="RefSeq" id="WP_114563806.1">
    <property type="nucleotide sequence ID" value="NZ_CP031124.1"/>
</dbReference>
<gene>
    <name evidence="1" type="ORF">DTO96_102520</name>
</gene>
<evidence type="ECO:0008006" key="3">
    <source>
        <dbReference type="Google" id="ProtNLM"/>
    </source>
</evidence>
<dbReference type="Pfam" id="PF04883">
    <property type="entry name" value="HK97-gp10_like"/>
    <property type="match status" value="1"/>
</dbReference>
<organism evidence="1 2">
    <name type="scientific">Ephemeroptericola cinctiostellae</name>
    <dbReference type="NCBI Taxonomy" id="2268024"/>
    <lineage>
        <taxon>Bacteria</taxon>
        <taxon>Pseudomonadati</taxon>
        <taxon>Pseudomonadota</taxon>
        <taxon>Betaproteobacteria</taxon>
        <taxon>Burkholderiales</taxon>
        <taxon>Burkholderiaceae</taxon>
        <taxon>Ephemeroptericola</taxon>
    </lineage>
</organism>
<reference evidence="2" key="1">
    <citation type="submission" date="2018-07" db="EMBL/GenBank/DDBJ databases">
        <authorList>
            <person name="Kim H."/>
        </authorList>
    </citation>
    <scope>NUCLEOTIDE SEQUENCE [LARGE SCALE GENOMIC DNA]</scope>
    <source>
        <strain evidence="2">F02</strain>
    </source>
</reference>
<accession>A0A345DEH6</accession>
<dbReference type="AlphaFoldDB" id="A0A345DEH6"/>
<sequence>MDIRVDVDSVRVREAFAKAPAAMSRTLDGALNKAATYMVRTAQDVVRSNGSIFRSLLVQSMFHRTPEPLVREVRSSMHYAAYVEHGTRAGGMPPVQALQEWLRIRHSVVGKDAHNRAFMLAKHIQKNGTKKKPFMQPAFEQSRSRLELILKDGVARGVESVLGA</sequence>
<evidence type="ECO:0000313" key="2">
    <source>
        <dbReference type="Proteomes" id="UP000252182"/>
    </source>
</evidence>
<dbReference type="InterPro" id="IPR010064">
    <property type="entry name" value="HK97-gp10_tail"/>
</dbReference>
<dbReference type="Proteomes" id="UP000252182">
    <property type="component" value="Chromosome"/>
</dbReference>
<evidence type="ECO:0000313" key="1">
    <source>
        <dbReference type="EMBL" id="AXF86764.1"/>
    </source>
</evidence>